<reference evidence="2 3" key="1">
    <citation type="submission" date="2018-05" db="EMBL/GenBank/DDBJ databases">
        <title>Genomic characterization of a novel Pseudomonas phage phCDa.</title>
        <authorList>
            <person name="Chen C."/>
            <person name="Lu D."/>
            <person name="Wang J."/>
            <person name="Fu R."/>
        </authorList>
    </citation>
    <scope>NUCLEOTIDE SEQUENCE [LARGE SCALE GENOMIC DNA]</scope>
</reference>
<evidence type="ECO:0000256" key="1">
    <source>
        <dbReference type="SAM" id="MobiDB-lite"/>
    </source>
</evidence>
<proteinExistence type="predicted"/>
<sequence length="110" mass="12318">MAVERKTTQAAPATSERNERTAKKTLGFFNVNIETRAGAPVRLEGIRFIEGNKQHEQLAAYLSVTQASDKDFTPEQIVEEKARRLAVVATKLTYSFNATRTDEESMLDLV</sequence>
<protein>
    <submittedName>
        <fullName evidence="2">Uncharacterized protein</fullName>
    </submittedName>
</protein>
<evidence type="ECO:0000313" key="2">
    <source>
        <dbReference type="EMBL" id="AXC36480.1"/>
    </source>
</evidence>
<gene>
    <name evidence="2" type="ORF">phCDa_36</name>
</gene>
<organism evidence="2 3">
    <name type="scientific">Pseudomonas phage phCDa</name>
    <dbReference type="NCBI Taxonomy" id="2268587"/>
    <lineage>
        <taxon>Viruses</taxon>
        <taxon>Duplodnaviria</taxon>
        <taxon>Heunggongvirae</taxon>
        <taxon>Uroviricota</taxon>
        <taxon>Caudoviricetes</taxon>
        <taxon>Schitoviridae</taxon>
        <taxon>Shizishanvirus</taxon>
        <taxon>Shizishanvirus phCDa</taxon>
    </lineage>
</organism>
<accession>A0A2Z5H8R5</accession>
<keyword evidence="3" id="KW-1185">Reference proteome</keyword>
<name>A0A2Z5H8R5_9CAUD</name>
<evidence type="ECO:0000313" key="3">
    <source>
        <dbReference type="Proteomes" id="UP000252224"/>
    </source>
</evidence>
<feature type="region of interest" description="Disordered" evidence="1">
    <location>
        <begin position="1"/>
        <end position="21"/>
    </location>
</feature>
<dbReference type="Proteomes" id="UP000252224">
    <property type="component" value="Segment"/>
</dbReference>
<dbReference type="EMBL" id="MH382836">
    <property type="protein sequence ID" value="AXC36480.1"/>
    <property type="molecule type" value="Genomic_DNA"/>
</dbReference>